<keyword evidence="9" id="KW-0548">Nucleotidyltransferase</keyword>
<evidence type="ECO:0000256" key="3">
    <source>
        <dbReference type="ARBA" id="ARBA00022723"/>
    </source>
</evidence>
<dbReference type="PANTHER" id="PTHR19136">
    <property type="entry name" value="MOLYBDENUM COFACTOR GUANYLYLTRANSFERASE"/>
    <property type="match status" value="1"/>
</dbReference>
<name>A0A937RDU0_9ACTN</name>
<dbReference type="RefSeq" id="WP_203004824.1">
    <property type="nucleotide sequence ID" value="NZ_JADWYU010000134.1"/>
</dbReference>
<dbReference type="GO" id="GO:0016779">
    <property type="term" value="F:nucleotidyltransferase activity"/>
    <property type="evidence" value="ECO:0007669"/>
    <property type="project" value="UniProtKB-KW"/>
</dbReference>
<evidence type="ECO:0000313" key="9">
    <source>
        <dbReference type="EMBL" id="MBL7628417.1"/>
    </source>
</evidence>
<proteinExistence type="predicted"/>
<keyword evidence="10" id="KW-1185">Reference proteome</keyword>
<evidence type="ECO:0000313" key="10">
    <source>
        <dbReference type="Proteomes" id="UP000604475"/>
    </source>
</evidence>
<dbReference type="Gene3D" id="3.90.550.10">
    <property type="entry name" value="Spore Coat Polysaccharide Biosynthesis Protein SpsA, Chain A"/>
    <property type="match status" value="1"/>
</dbReference>
<keyword evidence="1" id="KW-0963">Cytoplasm</keyword>
<evidence type="ECO:0000256" key="2">
    <source>
        <dbReference type="ARBA" id="ARBA00022679"/>
    </source>
</evidence>
<dbReference type="CDD" id="cd02503">
    <property type="entry name" value="MobA"/>
    <property type="match status" value="1"/>
</dbReference>
<keyword evidence="4" id="KW-0547">Nucleotide-binding</keyword>
<dbReference type="InterPro" id="IPR029044">
    <property type="entry name" value="Nucleotide-diphossugar_trans"/>
</dbReference>
<organism evidence="9 10">
    <name type="scientific">Frankia nepalensis</name>
    <dbReference type="NCBI Taxonomy" id="1836974"/>
    <lineage>
        <taxon>Bacteria</taxon>
        <taxon>Bacillati</taxon>
        <taxon>Actinomycetota</taxon>
        <taxon>Actinomycetes</taxon>
        <taxon>Frankiales</taxon>
        <taxon>Frankiaceae</taxon>
        <taxon>Frankia</taxon>
    </lineage>
</organism>
<keyword evidence="3" id="KW-0479">Metal-binding</keyword>
<comment type="caution">
    <text evidence="9">The sequence shown here is derived from an EMBL/GenBank/DDBJ whole genome shotgun (WGS) entry which is preliminary data.</text>
</comment>
<reference evidence="9" key="1">
    <citation type="submission" date="2020-12" db="EMBL/GenBank/DDBJ databases">
        <title>Genomic characterization of non-nitrogen-fixing Frankia strains.</title>
        <authorList>
            <person name="Carlos-Shanley C."/>
            <person name="Guerra T."/>
            <person name="Hahn D."/>
        </authorList>
    </citation>
    <scope>NUCLEOTIDE SEQUENCE</scope>
    <source>
        <strain evidence="9">CN6</strain>
    </source>
</reference>
<dbReference type="InterPro" id="IPR025877">
    <property type="entry name" value="MobA-like_NTP_Trfase"/>
</dbReference>
<feature type="domain" description="MobA-like NTP transferase" evidence="8">
    <location>
        <begin position="8"/>
        <end position="171"/>
    </location>
</feature>
<keyword evidence="7" id="KW-0501">Molybdenum cofactor biosynthesis</keyword>
<keyword evidence="2" id="KW-0808">Transferase</keyword>
<gene>
    <name evidence="9" type="ORF">I7412_14895</name>
</gene>
<evidence type="ECO:0000256" key="7">
    <source>
        <dbReference type="ARBA" id="ARBA00023150"/>
    </source>
</evidence>
<dbReference type="PANTHER" id="PTHR19136:SF81">
    <property type="entry name" value="MOLYBDENUM COFACTOR GUANYLYLTRANSFERASE"/>
    <property type="match status" value="1"/>
</dbReference>
<evidence type="ECO:0000256" key="4">
    <source>
        <dbReference type="ARBA" id="ARBA00022741"/>
    </source>
</evidence>
<dbReference type="GO" id="GO:0006777">
    <property type="term" value="P:Mo-molybdopterin cofactor biosynthetic process"/>
    <property type="evidence" value="ECO:0007669"/>
    <property type="project" value="UniProtKB-KW"/>
</dbReference>
<keyword evidence="5" id="KW-0460">Magnesium</keyword>
<dbReference type="AlphaFoldDB" id="A0A937RDU0"/>
<evidence type="ECO:0000259" key="8">
    <source>
        <dbReference type="Pfam" id="PF12804"/>
    </source>
</evidence>
<evidence type="ECO:0000256" key="6">
    <source>
        <dbReference type="ARBA" id="ARBA00023134"/>
    </source>
</evidence>
<dbReference type="Pfam" id="PF12804">
    <property type="entry name" value="NTP_transf_3"/>
    <property type="match status" value="1"/>
</dbReference>
<sequence>MAADGWDAVVLAGGRGRRLGGADKAAVTVGGRTLLGRVLSALLAAEPAVGRMVVVGPPRLELDRYGARVVQTVEDPPGGGPVAGLAAGFAWVRAPFVVVLAVDMPFLTPAHLAALRAEMTTTPSAGPDADVALLVDPDGRDQPLAAVWRVDALRAALPAEPAGRAMRALLAGRTVARVPADARGCLDCDAEQDLMTARALAAKMGL</sequence>
<dbReference type="InterPro" id="IPR013482">
    <property type="entry name" value="Molybde_CF_guanTrfase"/>
</dbReference>
<accession>A0A937RDU0</accession>
<keyword evidence="6" id="KW-0342">GTP-binding</keyword>
<protein>
    <submittedName>
        <fullName evidence="9">Molybdenum cofactor guanylyltransferase</fullName>
    </submittedName>
</protein>
<dbReference type="Proteomes" id="UP000604475">
    <property type="component" value="Unassembled WGS sequence"/>
</dbReference>
<evidence type="ECO:0000256" key="1">
    <source>
        <dbReference type="ARBA" id="ARBA00022490"/>
    </source>
</evidence>
<dbReference type="SUPFAM" id="SSF53448">
    <property type="entry name" value="Nucleotide-diphospho-sugar transferases"/>
    <property type="match status" value="1"/>
</dbReference>
<dbReference type="EMBL" id="JAEACQ010000186">
    <property type="protein sequence ID" value="MBL7628417.1"/>
    <property type="molecule type" value="Genomic_DNA"/>
</dbReference>
<dbReference type="GO" id="GO:0046872">
    <property type="term" value="F:metal ion binding"/>
    <property type="evidence" value="ECO:0007669"/>
    <property type="project" value="UniProtKB-KW"/>
</dbReference>
<evidence type="ECO:0000256" key="5">
    <source>
        <dbReference type="ARBA" id="ARBA00022842"/>
    </source>
</evidence>
<dbReference type="GO" id="GO:0005525">
    <property type="term" value="F:GTP binding"/>
    <property type="evidence" value="ECO:0007669"/>
    <property type="project" value="UniProtKB-KW"/>
</dbReference>